<dbReference type="EMBL" id="AYTS01000187">
    <property type="protein sequence ID" value="OOP55044.1"/>
    <property type="molecule type" value="Genomic_DNA"/>
</dbReference>
<comment type="caution">
    <text evidence="2">The sequence shown here is derived from an EMBL/GenBank/DDBJ whole genome shotgun (WGS) entry which is preliminary data.</text>
</comment>
<organism evidence="2 3">
    <name type="scientific">Candidatus Brocadia carolinensis</name>
    <dbReference type="NCBI Taxonomy" id="1004156"/>
    <lineage>
        <taxon>Bacteria</taxon>
        <taxon>Pseudomonadati</taxon>
        <taxon>Planctomycetota</taxon>
        <taxon>Candidatus Brocadiia</taxon>
        <taxon>Candidatus Brocadiales</taxon>
        <taxon>Candidatus Brocadiaceae</taxon>
        <taxon>Candidatus Brocadia</taxon>
    </lineage>
</organism>
<name>A0A1V4APJ9_9BACT</name>
<dbReference type="InterPro" id="IPR010620">
    <property type="entry name" value="SBBP_repeat"/>
</dbReference>
<evidence type="ECO:0000313" key="3">
    <source>
        <dbReference type="Proteomes" id="UP000189681"/>
    </source>
</evidence>
<dbReference type="InterPro" id="IPR057708">
    <property type="entry name" value="DUF7948"/>
</dbReference>
<proteinExistence type="predicted"/>
<accession>A0A1V4APJ9</accession>
<evidence type="ECO:0000313" key="2">
    <source>
        <dbReference type="EMBL" id="OOP55044.1"/>
    </source>
</evidence>
<feature type="domain" description="DUF7948" evidence="1">
    <location>
        <begin position="50"/>
        <end position="341"/>
    </location>
</feature>
<dbReference type="SUPFAM" id="SSF63829">
    <property type="entry name" value="Calcium-dependent phosphotriesterase"/>
    <property type="match status" value="1"/>
</dbReference>
<dbReference type="Proteomes" id="UP000189681">
    <property type="component" value="Unassembled WGS sequence"/>
</dbReference>
<sequence>MSIKISAFFISQIILYLAFGGLPLLVVQAGENKPLHKDFIQKAEQLHLPFITNAGQTHEKVKYHADTFVGKVFITKDGEIVYSMLPKSRKKEPRVLGQESVTRETAFGQRVLDGNMLLRAGIPDTSLISYHDTIFKMVAPSSKCTIPPPTSNHLESPLRGLALKEVFAGGNIDTVQGEGEVVTQVNYFKGNDPAQWKRNVPAYEVVNLGEVYKGIQIRLRAYGNNIEKRFYLKPHADPEVITMKLSGAHAISVDSTGQLEVTTDLGTVKFTKPKAYQEINGKRVEVPVDYEIQHLGDVDQNTETNLSCQKSKSRNPKYEVENVYGFKVASYDKTKELVIDPLLASTYLGGVESDYGNSIAIDADQNIYVAGYTRSPNFPTTAGAFDVSYNADDIFVSKLNADLTQLLASTFLGGASEDFVRSIALDKAKNVYLAGQTSSPDFPTTDDAYDTIKNGYCDAFLAKFSGDLTDLLASTYLGGSSDDSANAITFGPSGIILCVTGRTLSPDFPTTPGVYDTGFKNGDVFIARLDWNLGHIISSTYLGGTSNDYGNAIAVDAQRNIYVAGDTWSFDFPVSINAYSISFGGGFGDAFITKLNWDLTRVLASTYLGGVTDDFATAIALDAQNHIYVVGQTESLDFPTTPFAYDTDFHNGDAFVSKFNVDLTKLLASTFLGGADDDVANSVALGPDGNVYVGGYTGSSDFPITAGAYSISKGVLFDAFLTKLDERLTRILASTFLGGNYRDIARSFVIDRKGNIYTTGETRSSNFPVTPNAYDTSYNSDARLSISYDAFVSKLNSNLSSPLVKTK</sequence>
<protein>
    <recommendedName>
        <fullName evidence="1">DUF7948 domain-containing protein</fullName>
    </recommendedName>
</protein>
<gene>
    <name evidence="2" type="ORF">AYP45_17030</name>
</gene>
<dbReference type="Pfam" id="PF06739">
    <property type="entry name" value="SBBP"/>
    <property type="match status" value="5"/>
</dbReference>
<dbReference type="PANTHER" id="PTHR35580:SF1">
    <property type="entry name" value="PHYTASE-LIKE DOMAIN-CONTAINING PROTEIN"/>
    <property type="match status" value="1"/>
</dbReference>
<evidence type="ECO:0000259" key="1">
    <source>
        <dbReference type="Pfam" id="PF25778"/>
    </source>
</evidence>
<dbReference type="InterPro" id="IPR052918">
    <property type="entry name" value="Motility_Chemotaxis_Reg"/>
</dbReference>
<dbReference type="PANTHER" id="PTHR35580">
    <property type="entry name" value="CELL SURFACE GLYCOPROTEIN (S-LAYER PROTEIN)-LIKE PROTEIN"/>
    <property type="match status" value="1"/>
</dbReference>
<dbReference type="Pfam" id="PF25778">
    <property type="entry name" value="DUF7948"/>
    <property type="match status" value="1"/>
</dbReference>
<reference evidence="2 3" key="1">
    <citation type="journal article" date="2017" name="Water Res.">
        <title>Discovery and metagenomic analysis of an anammox bacterial enrichment related to Candidatus "Brocadia caroliniensis" in a full-scale glycerol-fed nitritation-denitritation separate centrate treatment process.</title>
        <authorList>
            <person name="Park H."/>
            <person name="Brotto A.C."/>
            <person name="van Loosdrecht M.C."/>
            <person name="Chandran K."/>
        </authorList>
    </citation>
    <scope>NUCLEOTIDE SEQUENCE [LARGE SCALE GENOMIC DNA]</scope>
    <source>
        <strain evidence="2">26THWARD</strain>
    </source>
</reference>
<dbReference type="STRING" id="1004156.AYP45_17030"/>
<dbReference type="AlphaFoldDB" id="A0A1V4APJ9"/>